<reference evidence="5" key="1">
    <citation type="submission" date="2023-07" db="EMBL/GenBank/DDBJ databases">
        <title>Genome content predicts the carbon catabolic preferences of heterotrophic bacteria.</title>
        <authorList>
            <person name="Gralka M."/>
        </authorList>
    </citation>
    <scope>NUCLEOTIDE SEQUENCE</scope>
    <source>
        <strain evidence="5">I2M02</strain>
    </source>
</reference>
<keyword evidence="2" id="KW-0238">DNA-binding</keyword>
<dbReference type="InterPro" id="IPR000792">
    <property type="entry name" value="Tscrpt_reg_LuxR_C"/>
</dbReference>
<dbReference type="CDD" id="cd06170">
    <property type="entry name" value="LuxR_C_like"/>
    <property type="match status" value="1"/>
</dbReference>
<dbReference type="SMART" id="SM00421">
    <property type="entry name" value="HTH_LUXR"/>
    <property type="match status" value="1"/>
</dbReference>
<name>A0AAW7XWV7_9RHOB</name>
<proteinExistence type="predicted"/>
<evidence type="ECO:0000256" key="2">
    <source>
        <dbReference type="ARBA" id="ARBA00023125"/>
    </source>
</evidence>
<dbReference type="AlphaFoldDB" id="A0AAW7XWV7"/>
<organism evidence="5 6">
    <name type="scientific">Celeribacter halophilus</name>
    <dbReference type="NCBI Taxonomy" id="576117"/>
    <lineage>
        <taxon>Bacteria</taxon>
        <taxon>Pseudomonadati</taxon>
        <taxon>Pseudomonadota</taxon>
        <taxon>Alphaproteobacteria</taxon>
        <taxon>Rhodobacterales</taxon>
        <taxon>Roseobacteraceae</taxon>
        <taxon>Celeribacter</taxon>
    </lineage>
</organism>
<dbReference type="PANTHER" id="PTHR44688:SF16">
    <property type="entry name" value="DNA-BINDING TRANSCRIPTIONAL ACTIVATOR DEVR_DOSR"/>
    <property type="match status" value="1"/>
</dbReference>
<evidence type="ECO:0000256" key="3">
    <source>
        <dbReference type="ARBA" id="ARBA00023163"/>
    </source>
</evidence>
<dbReference type="GO" id="GO:0003677">
    <property type="term" value="F:DNA binding"/>
    <property type="evidence" value="ECO:0007669"/>
    <property type="project" value="UniProtKB-KW"/>
</dbReference>
<protein>
    <submittedName>
        <fullName evidence="5">Helix-turn-helix transcriptional regulator</fullName>
    </submittedName>
</protein>
<evidence type="ECO:0000313" key="6">
    <source>
        <dbReference type="Proteomes" id="UP001169823"/>
    </source>
</evidence>
<evidence type="ECO:0000313" key="5">
    <source>
        <dbReference type="EMBL" id="MDO6458470.1"/>
    </source>
</evidence>
<comment type="caution">
    <text evidence="5">The sequence shown here is derived from an EMBL/GenBank/DDBJ whole genome shotgun (WGS) entry which is preliminary data.</text>
</comment>
<keyword evidence="3" id="KW-0804">Transcription</keyword>
<dbReference type="PANTHER" id="PTHR44688">
    <property type="entry name" value="DNA-BINDING TRANSCRIPTIONAL ACTIVATOR DEVR_DOSR"/>
    <property type="match status" value="1"/>
</dbReference>
<gene>
    <name evidence="5" type="ORF">Q4494_15385</name>
</gene>
<dbReference type="PROSITE" id="PS50043">
    <property type="entry name" value="HTH_LUXR_2"/>
    <property type="match status" value="1"/>
</dbReference>
<dbReference type="RefSeq" id="WP_216043811.1">
    <property type="nucleotide sequence ID" value="NZ_JAHKPE010000018.1"/>
</dbReference>
<dbReference type="GO" id="GO:0006355">
    <property type="term" value="P:regulation of DNA-templated transcription"/>
    <property type="evidence" value="ECO:0007669"/>
    <property type="project" value="InterPro"/>
</dbReference>
<dbReference type="Pfam" id="PF00196">
    <property type="entry name" value="GerE"/>
    <property type="match status" value="1"/>
</dbReference>
<accession>A0AAW7XWV7</accession>
<dbReference type="Proteomes" id="UP001169823">
    <property type="component" value="Unassembled WGS sequence"/>
</dbReference>
<keyword evidence="1" id="KW-0805">Transcription regulation</keyword>
<evidence type="ECO:0000259" key="4">
    <source>
        <dbReference type="PROSITE" id="PS50043"/>
    </source>
</evidence>
<sequence length="194" mass="21442">MKDATAGFQAEGYTAHTEGADLAYFDLDAEARILSRNAVAQQFLNANPHYVTYITYNGAEVFTVTPIQPFLQALKSACDRFDPVSTVLSPINNTEDPLLQINVLPLCAGVARIVLFWSSPEIGAEEVTYPKLTARERAVLELAASGLRRDRIAHRLNISLPTVDMHSRNLRRKLSVMTTVEAVAVAIRMRLLEA</sequence>
<feature type="domain" description="HTH luxR-type" evidence="4">
    <location>
        <begin position="125"/>
        <end position="190"/>
    </location>
</feature>
<evidence type="ECO:0000256" key="1">
    <source>
        <dbReference type="ARBA" id="ARBA00023015"/>
    </source>
</evidence>
<dbReference type="EMBL" id="JAUOPJ010000013">
    <property type="protein sequence ID" value="MDO6458470.1"/>
    <property type="molecule type" value="Genomic_DNA"/>
</dbReference>